<dbReference type="InterPro" id="IPR009770">
    <property type="entry name" value="HGLS"/>
</dbReference>
<comment type="caution">
    <text evidence="8">The sequence shown here is derived from an EMBL/GenBank/DDBJ whole genome shotgun (WGS) entry which is preliminary data.</text>
</comment>
<dbReference type="Pfam" id="PF07063">
    <property type="entry name" value="HGLS"/>
    <property type="match status" value="1"/>
</dbReference>
<comment type="cofactor">
    <cofactor evidence="1">
        <name>Fe(2+)</name>
        <dbReference type="ChEBI" id="CHEBI:29033"/>
    </cofactor>
</comment>
<evidence type="ECO:0000256" key="4">
    <source>
        <dbReference type="ARBA" id="ARBA00023004"/>
    </source>
</evidence>
<keyword evidence="2" id="KW-0223">Dioxygenase</keyword>
<evidence type="ECO:0000256" key="2">
    <source>
        <dbReference type="ARBA" id="ARBA00022964"/>
    </source>
</evidence>
<proteinExistence type="inferred from homology"/>
<dbReference type="Gene3D" id="3.10.180.50">
    <property type="match status" value="1"/>
</dbReference>
<gene>
    <name evidence="8" type="ORF">ENS64_05370</name>
</gene>
<reference evidence="8" key="1">
    <citation type="journal article" date="2020" name="mSystems">
        <title>Genome- and Community-Level Interaction Insights into Carbon Utilization and Element Cycling Functions of Hydrothermarchaeota in Hydrothermal Sediment.</title>
        <authorList>
            <person name="Zhou Z."/>
            <person name="Liu Y."/>
            <person name="Xu W."/>
            <person name="Pan J."/>
            <person name="Luo Z.H."/>
            <person name="Li M."/>
        </authorList>
    </citation>
    <scope>NUCLEOTIDE SEQUENCE [LARGE SCALE GENOMIC DNA]</scope>
    <source>
        <strain evidence="8">SpSt-508</strain>
    </source>
</reference>
<dbReference type="GO" id="GO:0051213">
    <property type="term" value="F:dioxygenase activity"/>
    <property type="evidence" value="ECO:0007669"/>
    <property type="project" value="UniProtKB-KW"/>
</dbReference>
<accession>A0A7C4LLB3</accession>
<name>A0A7C4LLB3_9PLAN</name>
<keyword evidence="3" id="KW-0560">Oxidoreductase</keyword>
<evidence type="ECO:0000256" key="5">
    <source>
        <dbReference type="ARBA" id="ARBA00035013"/>
    </source>
</evidence>
<organism evidence="8">
    <name type="scientific">Schlesneria paludicola</name>
    <dbReference type="NCBI Taxonomy" id="360056"/>
    <lineage>
        <taxon>Bacteria</taxon>
        <taxon>Pseudomonadati</taxon>
        <taxon>Planctomycetota</taxon>
        <taxon>Planctomycetia</taxon>
        <taxon>Planctomycetales</taxon>
        <taxon>Planctomycetaceae</taxon>
        <taxon>Schlesneria</taxon>
    </lineage>
</organism>
<evidence type="ECO:0000256" key="3">
    <source>
        <dbReference type="ARBA" id="ARBA00023002"/>
    </source>
</evidence>
<dbReference type="AlphaFoldDB" id="A0A7C4LLB3"/>
<dbReference type="EMBL" id="DSVQ01000011">
    <property type="protein sequence ID" value="HGT38678.1"/>
    <property type="molecule type" value="Genomic_DNA"/>
</dbReference>
<dbReference type="CDD" id="cd16350">
    <property type="entry name" value="VOC_like"/>
    <property type="match status" value="1"/>
</dbReference>
<evidence type="ECO:0000256" key="6">
    <source>
        <dbReference type="ARBA" id="ARBA00035023"/>
    </source>
</evidence>
<sequence length="300" mass="33348">MHTARERLLAAILDRLWETYRQRVPYVQVYEQVIAHAGAAFVNDHIAFRTIAGQAPVTGIVSVSRMFEALGYQAAGTYQFPDKRLTAIHFQHANPWFPKLFISELQSWTLGPAVRSILDAALAEHVPMISGDDLHALHVAHEEDHARLIERGVAYLQTRPWPAPRRGDLDAVNRESQYGAWTLVHGYNVNHFTALINSHGTPALADIEQTVAALRAAGVPMKAEIEGAAGSRLRQTATEAAMTEVEVREDDGATTIPWSYAYFELAERGVVTDPETGQPCRFEGFLGPQATHLFDMTRVR</sequence>
<protein>
    <recommendedName>
        <fullName evidence="6">2-oxoadipate dioxygenase/decarboxylase</fullName>
        <ecNumber evidence="6">1.13.11.93</ecNumber>
    </recommendedName>
    <alternativeName>
        <fullName evidence="7">2-hydroxyglutarate synthase</fullName>
    </alternativeName>
</protein>
<keyword evidence="4" id="KW-0408">Iron</keyword>
<dbReference type="EC" id="1.13.11.93" evidence="6"/>
<dbReference type="PANTHER" id="PTHR31136:SF5">
    <property type="entry name" value="2-OXOADIPATE DIOXYGENASE_DECARBOXYLASE, CHLOROPLASTIC"/>
    <property type="match status" value="1"/>
</dbReference>
<evidence type="ECO:0000313" key="8">
    <source>
        <dbReference type="EMBL" id="HGT38678.1"/>
    </source>
</evidence>
<evidence type="ECO:0000256" key="1">
    <source>
        <dbReference type="ARBA" id="ARBA00001954"/>
    </source>
</evidence>
<dbReference type="SMART" id="SM01150">
    <property type="entry name" value="DUF1338"/>
    <property type="match status" value="1"/>
</dbReference>
<evidence type="ECO:0000256" key="7">
    <source>
        <dbReference type="ARBA" id="ARBA00035045"/>
    </source>
</evidence>
<dbReference type="PANTHER" id="PTHR31136">
    <property type="entry name" value="DUF1338 DOMAIN-CONTAINING PROTEIN"/>
    <property type="match status" value="1"/>
</dbReference>
<comment type="similarity">
    <text evidence="5">Belongs to the 2-oxoadipate dioxygenase/decarboxylase family.</text>
</comment>